<protein>
    <submittedName>
        <fullName evidence="1">Uncharacterized protein</fullName>
    </submittedName>
</protein>
<name>X1UFY6_9ZZZZ</name>
<reference evidence="1" key="1">
    <citation type="journal article" date="2014" name="Front. Microbiol.">
        <title>High frequency of phylogenetically diverse reductive dehalogenase-homologous genes in deep subseafloor sedimentary metagenomes.</title>
        <authorList>
            <person name="Kawai M."/>
            <person name="Futagami T."/>
            <person name="Toyoda A."/>
            <person name="Takaki Y."/>
            <person name="Nishi S."/>
            <person name="Hori S."/>
            <person name="Arai W."/>
            <person name="Tsubouchi T."/>
            <person name="Morono Y."/>
            <person name="Uchiyama I."/>
            <person name="Ito T."/>
            <person name="Fujiyama A."/>
            <person name="Inagaki F."/>
            <person name="Takami H."/>
        </authorList>
    </citation>
    <scope>NUCLEOTIDE SEQUENCE</scope>
    <source>
        <strain evidence="1">Expedition CK06-06</strain>
    </source>
</reference>
<evidence type="ECO:0000313" key="1">
    <source>
        <dbReference type="EMBL" id="GAI91259.1"/>
    </source>
</evidence>
<sequence>GQLGKVGSKSLLMWDFDDKEEKDVREALLSVQKRFKLPRIFLLNTGLDGFYHAYCFKATRWPETLQILASTELLDQVFFKIGAIRGYFTLRYSPKGKREFRPAVILPSRYKEDVNPYEVCSFVKYWTKRM</sequence>
<proteinExistence type="predicted"/>
<organism evidence="1">
    <name type="scientific">marine sediment metagenome</name>
    <dbReference type="NCBI Taxonomy" id="412755"/>
    <lineage>
        <taxon>unclassified sequences</taxon>
        <taxon>metagenomes</taxon>
        <taxon>ecological metagenomes</taxon>
    </lineage>
</organism>
<feature type="non-terminal residue" evidence="1">
    <location>
        <position position="1"/>
    </location>
</feature>
<accession>X1UFY6</accession>
<comment type="caution">
    <text evidence="1">The sequence shown here is derived from an EMBL/GenBank/DDBJ whole genome shotgun (WGS) entry which is preliminary data.</text>
</comment>
<gene>
    <name evidence="1" type="ORF">S12H4_26645</name>
</gene>
<dbReference type="AlphaFoldDB" id="X1UFY6"/>
<dbReference type="EMBL" id="BARW01015141">
    <property type="protein sequence ID" value="GAI91259.1"/>
    <property type="molecule type" value="Genomic_DNA"/>
</dbReference>